<keyword evidence="3" id="KW-1185">Reference proteome</keyword>
<proteinExistence type="predicted"/>
<feature type="domain" description="Putative plant transposon protein" evidence="1">
    <location>
        <begin position="50"/>
        <end position="226"/>
    </location>
</feature>
<dbReference type="EMBL" id="JBFOLK010000010">
    <property type="protein sequence ID" value="KAL2480354.1"/>
    <property type="molecule type" value="Genomic_DNA"/>
</dbReference>
<evidence type="ECO:0000313" key="2">
    <source>
        <dbReference type="EMBL" id="KAL2480354.1"/>
    </source>
</evidence>
<organism evidence="2 3">
    <name type="scientific">Abeliophyllum distichum</name>
    <dbReference type="NCBI Taxonomy" id="126358"/>
    <lineage>
        <taxon>Eukaryota</taxon>
        <taxon>Viridiplantae</taxon>
        <taxon>Streptophyta</taxon>
        <taxon>Embryophyta</taxon>
        <taxon>Tracheophyta</taxon>
        <taxon>Spermatophyta</taxon>
        <taxon>Magnoliopsida</taxon>
        <taxon>eudicotyledons</taxon>
        <taxon>Gunneridae</taxon>
        <taxon>Pentapetalae</taxon>
        <taxon>asterids</taxon>
        <taxon>lamiids</taxon>
        <taxon>Lamiales</taxon>
        <taxon>Oleaceae</taxon>
        <taxon>Forsythieae</taxon>
        <taxon>Abeliophyllum</taxon>
    </lineage>
</organism>
<evidence type="ECO:0000259" key="1">
    <source>
        <dbReference type="Pfam" id="PF20167"/>
    </source>
</evidence>
<dbReference type="Pfam" id="PF20167">
    <property type="entry name" value="Transposase_32"/>
    <property type="match status" value="1"/>
</dbReference>
<evidence type="ECO:0000313" key="3">
    <source>
        <dbReference type="Proteomes" id="UP001604336"/>
    </source>
</evidence>
<dbReference type="AlphaFoldDB" id="A0ABD1QZI3"/>
<dbReference type="Proteomes" id="UP001604336">
    <property type="component" value="Unassembled WGS sequence"/>
</dbReference>
<accession>A0ABD1QZI3</accession>
<name>A0ABD1QZI3_9LAMI</name>
<dbReference type="InterPro" id="IPR046796">
    <property type="entry name" value="Transposase_32_dom"/>
</dbReference>
<sequence length="242" mass="28599">MEDFPTLWFKDAASFSRYHVFKDCKLTRRRYINMEFLESLQFPYLATFKEFKWIKFLEIDGRYCDKIVRCFYSNTKMLDDGSRAFDRIPTYVKEKSLMINAGLLSKIHGVPLPGEAFGDKFNVLEACRVVYEDPELTSPRFDVAGFRRDIRLLHLIVVHFFKPRSGRLPRLSCEDIWMIWKIVEGHRFNICDLIIYSISKFIFHLDSRTMTFGCLIIDLMHRLGVDFSNEVLVSLHPNRKIG</sequence>
<protein>
    <recommendedName>
        <fullName evidence="1">Putative plant transposon protein domain-containing protein</fullName>
    </recommendedName>
</protein>
<comment type="caution">
    <text evidence="2">The sequence shown here is derived from an EMBL/GenBank/DDBJ whole genome shotgun (WGS) entry which is preliminary data.</text>
</comment>
<reference evidence="3" key="1">
    <citation type="submission" date="2024-07" db="EMBL/GenBank/DDBJ databases">
        <title>Two chromosome-level genome assemblies of Korean endemic species Abeliophyllum distichum and Forsythia ovata (Oleaceae).</title>
        <authorList>
            <person name="Jang H."/>
        </authorList>
    </citation>
    <scope>NUCLEOTIDE SEQUENCE [LARGE SCALE GENOMIC DNA]</scope>
</reference>
<gene>
    <name evidence="2" type="ORF">Adt_33320</name>
</gene>